<dbReference type="InterPro" id="IPR012338">
    <property type="entry name" value="Beta-lactam/transpept-like"/>
</dbReference>
<dbReference type="CDD" id="cd06575">
    <property type="entry name" value="PASTA_Pbp2x-like_2"/>
    <property type="match status" value="1"/>
</dbReference>
<dbReference type="Proteomes" id="UP000188184">
    <property type="component" value="Chromosome"/>
</dbReference>
<dbReference type="InterPro" id="IPR005311">
    <property type="entry name" value="PBP_dimer"/>
</dbReference>
<dbReference type="Gene3D" id="2.20.70.70">
    <property type="match status" value="1"/>
</dbReference>
<dbReference type="AlphaFoldDB" id="A0A1Q2L026"/>
<dbReference type="GO" id="GO:0008658">
    <property type="term" value="F:penicillin binding"/>
    <property type="evidence" value="ECO:0007669"/>
    <property type="project" value="InterPro"/>
</dbReference>
<dbReference type="OrthoDB" id="9770103at2"/>
<dbReference type="InterPro" id="IPR005543">
    <property type="entry name" value="PASTA_dom"/>
</dbReference>
<dbReference type="Pfam" id="PF03793">
    <property type="entry name" value="PASTA"/>
    <property type="match status" value="2"/>
</dbReference>
<evidence type="ECO:0000256" key="3">
    <source>
        <dbReference type="ARBA" id="ARBA00023136"/>
    </source>
</evidence>
<evidence type="ECO:0000256" key="2">
    <source>
        <dbReference type="ARBA" id="ARBA00007171"/>
    </source>
</evidence>
<dbReference type="InterPro" id="IPR050515">
    <property type="entry name" value="Beta-lactam/transpept"/>
</dbReference>
<comment type="subcellular location">
    <subcellularLocation>
        <location evidence="1">Membrane</location>
    </subcellularLocation>
</comment>
<dbReference type="Pfam" id="PF03717">
    <property type="entry name" value="PBP_dimer"/>
    <property type="match status" value="1"/>
</dbReference>
<keyword evidence="3" id="KW-0472">Membrane</keyword>
<sequence>MNKVFRFQWGAFLLFLFFAGLFFILLTRIVTIQATGEAEGQELAVRAAEKYDHEERLAAERGRILDRNGEVLAEDTLAYRAIAVVSEAATQNPENPQHVINPEETAAVLADHLGSSEDKILKRIEEGIESERYQVEFGAAGRDLSHTEMLAIDEENLPGIIFVRDLKRLYPNGVFASHLIGFAQKEETENGEAVVRGKMGLEAIYDEVLTGQDGKMEFKTDTWGYLLPGNDAEVTPPIDGSDIRLTIDKTIQNFLEDAMTRVEEEYSPKRMMAVVADPKTGEVLAMSQRPSFNPNTLEGLSENWMNEIIQLTIEPGSPMKMFTLAAAIEEDKWDPNAYYQSGSYSLLSNTIRDHNRVGWGQITFLEGFQRSSNVSMAYLLEKIGPETFMEYIDAFGFGEKTGIDLPKEADGVILNDYPMDRLALTFGQGSTVTPVQLIQGASAFANGGVMMKPYVIDRIANPDTGEVSLEHGPERGNQPVTALTAEKVMGILESTVTSEKGTAQRFALEDYRVAGKTGTAQVPDPEGGYQYGHENYLFSFLGFAPADNPQLLVYVAVQQPDLEVTEYGSQPVSEIFKSVTDNSLKYLNVEPEQINEATPVTLDDYSGKPAADIADALQKQRVEPVMIGQPGTVTEQLPASGTSIFAGELVFLKTTGEIAIPDFTGWSKRQLLQYQQLSGLAMTLEGDGFAAEQSVPAGTPVMGNTKIKIKLTQPEAVYKQQAAEGDGTEPSIPAGEDTAAESAAE</sequence>
<dbReference type="SUPFAM" id="SSF56601">
    <property type="entry name" value="beta-lactamase/transpeptidase-like"/>
    <property type="match status" value="1"/>
</dbReference>
<evidence type="ECO:0000259" key="5">
    <source>
        <dbReference type="PROSITE" id="PS51178"/>
    </source>
</evidence>
<dbReference type="PROSITE" id="PS51178">
    <property type="entry name" value="PASTA"/>
    <property type="match status" value="1"/>
</dbReference>
<dbReference type="GO" id="GO:0005886">
    <property type="term" value="C:plasma membrane"/>
    <property type="evidence" value="ECO:0007669"/>
    <property type="project" value="TreeGrafter"/>
</dbReference>
<proteinExistence type="inferred from homology"/>
<dbReference type="EMBL" id="CP019640">
    <property type="protein sequence ID" value="AQQ53798.1"/>
    <property type="molecule type" value="Genomic_DNA"/>
</dbReference>
<dbReference type="Gene3D" id="3.90.1310.10">
    <property type="entry name" value="Penicillin-binding protein 2a (Domain 2)"/>
    <property type="match status" value="1"/>
</dbReference>
<feature type="domain" description="PASTA" evidence="5">
    <location>
        <begin position="654"/>
        <end position="713"/>
    </location>
</feature>
<dbReference type="Gene3D" id="3.40.710.10">
    <property type="entry name" value="DD-peptidase/beta-lactamase superfamily"/>
    <property type="match status" value="1"/>
</dbReference>
<dbReference type="SUPFAM" id="SSF56519">
    <property type="entry name" value="Penicillin binding protein dimerisation domain"/>
    <property type="match status" value="1"/>
</dbReference>
<dbReference type="KEGG" id="pmar:B0X71_12355"/>
<accession>A0A1Q2L026</accession>
<gene>
    <name evidence="6" type="ORF">B0X71_12355</name>
</gene>
<feature type="region of interest" description="Disordered" evidence="4">
    <location>
        <begin position="718"/>
        <end position="745"/>
    </location>
</feature>
<dbReference type="SMART" id="SM00740">
    <property type="entry name" value="PASTA"/>
    <property type="match status" value="2"/>
</dbReference>
<dbReference type="SUPFAM" id="SSF54184">
    <property type="entry name" value="Penicillin-binding protein 2x (pbp-2x), c-terminal domain"/>
    <property type="match status" value="2"/>
</dbReference>
<comment type="similarity">
    <text evidence="2">Belongs to the transpeptidase family.</text>
</comment>
<organism evidence="6 7">
    <name type="scientific">Planococcus lenghuensis</name>
    <dbReference type="NCBI Taxonomy" id="2213202"/>
    <lineage>
        <taxon>Bacteria</taxon>
        <taxon>Bacillati</taxon>
        <taxon>Bacillota</taxon>
        <taxon>Bacilli</taxon>
        <taxon>Bacillales</taxon>
        <taxon>Caryophanaceae</taxon>
        <taxon>Planococcus</taxon>
    </lineage>
</organism>
<evidence type="ECO:0000256" key="4">
    <source>
        <dbReference type="SAM" id="MobiDB-lite"/>
    </source>
</evidence>
<evidence type="ECO:0000256" key="1">
    <source>
        <dbReference type="ARBA" id="ARBA00004370"/>
    </source>
</evidence>
<dbReference type="InterPro" id="IPR036138">
    <property type="entry name" value="PBP_dimer_sf"/>
</dbReference>
<dbReference type="GO" id="GO:0071555">
    <property type="term" value="P:cell wall organization"/>
    <property type="evidence" value="ECO:0007669"/>
    <property type="project" value="TreeGrafter"/>
</dbReference>
<keyword evidence="7" id="KW-1185">Reference proteome</keyword>
<dbReference type="PANTHER" id="PTHR30627">
    <property type="entry name" value="PEPTIDOGLYCAN D,D-TRANSPEPTIDASE"/>
    <property type="match status" value="1"/>
</dbReference>
<evidence type="ECO:0000313" key="7">
    <source>
        <dbReference type="Proteomes" id="UP000188184"/>
    </source>
</evidence>
<dbReference type="RefSeq" id="WP_077589696.1">
    <property type="nucleotide sequence ID" value="NZ_CP019640.1"/>
</dbReference>
<name>A0A1Q2L026_9BACL</name>
<dbReference type="Pfam" id="PF00905">
    <property type="entry name" value="Transpeptidase"/>
    <property type="match status" value="1"/>
</dbReference>
<reference evidence="6 7" key="1">
    <citation type="submission" date="2017-02" db="EMBL/GenBank/DDBJ databases">
        <title>The complete genomic sequence of a novel cold adapted crude oil-degrading bacterium Planococcus qaidamina Y42.</title>
        <authorList>
            <person name="Yang R."/>
        </authorList>
    </citation>
    <scope>NUCLEOTIDE SEQUENCE [LARGE SCALE GENOMIC DNA]</scope>
    <source>
        <strain evidence="6 7">Y42</strain>
    </source>
</reference>
<protein>
    <submittedName>
        <fullName evidence="6">Penicillin-binding protein</fullName>
    </submittedName>
</protein>
<dbReference type="InterPro" id="IPR001460">
    <property type="entry name" value="PCN-bd_Tpept"/>
</dbReference>
<dbReference type="PANTHER" id="PTHR30627:SF26">
    <property type="entry name" value="PENICILLIN-BINDING PROTEIN 2B"/>
    <property type="match status" value="1"/>
</dbReference>
<dbReference type="Gene3D" id="3.30.70.2110">
    <property type="match status" value="1"/>
</dbReference>
<evidence type="ECO:0000313" key="6">
    <source>
        <dbReference type="EMBL" id="AQQ53798.1"/>
    </source>
</evidence>